<feature type="region of interest" description="Disordered" evidence="5">
    <location>
        <begin position="90"/>
        <end position="248"/>
    </location>
</feature>
<feature type="region of interest" description="Disordered" evidence="5">
    <location>
        <begin position="329"/>
        <end position="374"/>
    </location>
</feature>
<dbReference type="Gene3D" id="2.30.29.30">
    <property type="entry name" value="Pleckstrin-homology domain (PH domain)/Phosphotyrosine-binding domain (PTB)"/>
    <property type="match status" value="2"/>
</dbReference>
<feature type="compositionally biased region" description="Pro residues" evidence="5">
    <location>
        <begin position="161"/>
        <end position="173"/>
    </location>
</feature>
<dbReference type="Proteomes" id="UP000504606">
    <property type="component" value="Unplaced"/>
</dbReference>
<dbReference type="SMART" id="SM00233">
    <property type="entry name" value="PH"/>
    <property type="match status" value="3"/>
</dbReference>
<evidence type="ECO:0000256" key="2">
    <source>
        <dbReference type="ARBA" id="ARBA00022468"/>
    </source>
</evidence>
<organism evidence="8 9">
    <name type="scientific">Frankliniella occidentalis</name>
    <name type="common">Western flower thrips</name>
    <name type="synonym">Euthrips occidentalis</name>
    <dbReference type="NCBI Taxonomy" id="133901"/>
    <lineage>
        <taxon>Eukaryota</taxon>
        <taxon>Metazoa</taxon>
        <taxon>Ecdysozoa</taxon>
        <taxon>Arthropoda</taxon>
        <taxon>Hexapoda</taxon>
        <taxon>Insecta</taxon>
        <taxon>Pterygota</taxon>
        <taxon>Neoptera</taxon>
        <taxon>Paraneoptera</taxon>
        <taxon>Thysanoptera</taxon>
        <taxon>Terebrantia</taxon>
        <taxon>Thripoidea</taxon>
        <taxon>Thripidae</taxon>
        <taxon>Frankliniella</taxon>
    </lineage>
</organism>
<dbReference type="InterPro" id="IPR037858">
    <property type="entry name" value="RhoGAP_ARAP"/>
</dbReference>
<dbReference type="InterPro" id="IPR008936">
    <property type="entry name" value="Rho_GTPase_activation_prot"/>
</dbReference>
<feature type="compositionally biased region" description="Basic and acidic residues" evidence="5">
    <location>
        <begin position="64"/>
        <end position="78"/>
    </location>
</feature>
<dbReference type="OrthoDB" id="29546at2759"/>
<dbReference type="GeneID" id="113216648"/>
<dbReference type="InterPro" id="IPR052227">
    <property type="entry name" value="Arf-Rho-GAP_ANK-PH_domain"/>
</dbReference>
<evidence type="ECO:0000313" key="8">
    <source>
        <dbReference type="Proteomes" id="UP000504606"/>
    </source>
</evidence>
<dbReference type="SUPFAM" id="SSF50729">
    <property type="entry name" value="PH domain-like"/>
    <property type="match status" value="3"/>
</dbReference>
<dbReference type="SUPFAM" id="SSF54236">
    <property type="entry name" value="Ubiquitin-like"/>
    <property type="match status" value="1"/>
</dbReference>
<dbReference type="GO" id="GO:0005096">
    <property type="term" value="F:GTPase activator activity"/>
    <property type="evidence" value="ECO:0007669"/>
    <property type="project" value="UniProtKB-KW"/>
</dbReference>
<feature type="compositionally biased region" description="Basic and acidic residues" evidence="5">
    <location>
        <begin position="37"/>
        <end position="53"/>
    </location>
</feature>
<name>A0A6J1TFZ0_FRAOC</name>
<dbReference type="SUPFAM" id="SSF48350">
    <property type="entry name" value="GTPase activation domain, GAP"/>
    <property type="match status" value="1"/>
</dbReference>
<evidence type="ECO:0000313" key="9">
    <source>
        <dbReference type="RefSeq" id="XP_026292203.1"/>
    </source>
</evidence>
<gene>
    <name evidence="9" type="primary">LOC113216648</name>
</gene>
<protein>
    <submittedName>
        <fullName evidence="9">Arf-GAP with Rho-GAP domain, ANK repeat and PH domain-containing protein 1</fullName>
    </submittedName>
</protein>
<dbReference type="Gene3D" id="3.10.20.90">
    <property type="entry name" value="Phosphatidylinositol 3-kinase Catalytic Subunit, Chain A, domain 1"/>
    <property type="match status" value="1"/>
</dbReference>
<dbReference type="AlphaFoldDB" id="A0A6J1TFZ0"/>
<keyword evidence="4" id="KW-0677">Repeat</keyword>
<dbReference type="CTD" id="32686"/>
<sequence length="1227" mass="137279">MEKDSPTPKPRPNPSSPARTSPLKKPIPLPRFKKRRQSVEKNDYENADSHDGSPKQSVSQMLRGEFKSASDNVQEKSKYVMESTRRLARNMMPKRFTTQQEYNGKDNPLMSGSMADRCTSLPSDDIFRSISFDSPLTPSHDLTVNFDENDFKDPTESPVEYFPPPQYPPPPFPDELIYDEVSSVKSSHSGSQQDPCPSDVDSYQDIDGIYEELSNARSEAQKLNEEQDPQGSGINAFQCSDTESTSLPVNNLKTQKKFTRSDSWTFYDSVSCSQGESSLGESASNIYNEDPVVLASATRKNACSKSPSLCSELDALAINNDDIGSNVSCGQSSPAGSSATSLSTGSYQSAGHSSDSTAEGIPVELRRKPNVSGQKLPSKSVIFEFDPLYENLPTVENLAKSNLTENDLMILAGLAPAKEAKTSNYGKVNVKRKDGGNMVTVEEENDKLPRAPTPPQRSDSMSHASTEISDQSTGEERAIDVPDDDISVSLSRKSSISQADVDSSSRRFSMLRQHWPSMKRVIKSAYHRESKVLPSEMDSSSEKSSSAFYANISITKNLEKPSLEPMLAVQYNGNVYRGTNSTRDLALRWCHLAESQLTFTADKSGSGSKDVISLDSVLSIQLSLEHRTGTGSEGEEVYCFELSVAGKNRNTFFGVTSSMERRVWMQKILENFTTAFPTRIAADYSRFGWCFFKEGIGGSWMPAWLLLQKRTLMYCVPKGKLNEADLRKARSIVIQEPDSVSPVILIDFPKLSLYLRTERTSETVAWRNAIRAAATDNGPDLDNQQLTQENVPVLVDKCINFVYAHGSLAEGIYRRSGANSSVTKLLTMFRKDAWAVQLSRQEFSEYDVASVLKRFFRDLPEPLLTSKLHSKLCEISSVQDEGKRLEKYHLLLTELPPVNTVTLRRLLAHLHFIHEESEHNLMPVENLAAIWGPTLMHVENGDEITWSRQESKVIVDLVSLFPRLYGVDAEELSRDKRIREVLQRLHAGKVHPQQAKPTGDLRVWIHIGSKDSGKVVHVTVGPQKTCHEVCSELASHLALHAHQTTLCEVVLNGALKRYLHHSEKVLDSVLRWGYWDEPDRAQNYLVLMANTIFQELSSVITPPITMSGELRFADQKSKSFKAYPFEFSQAKLCYYKDKRGANKLAEWPVEEIVWYEGFESKRNPNSRWAITFISKSDKPKRSKESPYFGSTLAGTSKEDQNKWMAALLAAEYPQGLLPPPIQVNLLE</sequence>
<dbReference type="Gene3D" id="1.10.555.10">
    <property type="entry name" value="Rho GTPase activation protein"/>
    <property type="match status" value="1"/>
</dbReference>
<evidence type="ECO:0000256" key="5">
    <source>
        <dbReference type="SAM" id="MobiDB-lite"/>
    </source>
</evidence>
<dbReference type="InterPro" id="IPR011993">
    <property type="entry name" value="PH-like_dom_sf"/>
</dbReference>
<dbReference type="InterPro" id="IPR000198">
    <property type="entry name" value="RhoGAP_dom"/>
</dbReference>
<dbReference type="GO" id="GO:0071944">
    <property type="term" value="C:cell periphery"/>
    <property type="evidence" value="ECO:0007669"/>
    <property type="project" value="UniProtKB-ARBA"/>
</dbReference>
<dbReference type="KEGG" id="foc:113216648"/>
<feature type="region of interest" description="Disordered" evidence="5">
    <location>
        <begin position="1"/>
        <end position="78"/>
    </location>
</feature>
<keyword evidence="3" id="KW-0963">Cytoplasm</keyword>
<dbReference type="GO" id="GO:0005547">
    <property type="term" value="F:phosphatidylinositol-3,4,5-trisphosphate binding"/>
    <property type="evidence" value="ECO:0007669"/>
    <property type="project" value="InterPro"/>
</dbReference>
<dbReference type="GO" id="GO:0005737">
    <property type="term" value="C:cytoplasm"/>
    <property type="evidence" value="ECO:0007669"/>
    <property type="project" value="UniProtKB-SubCell"/>
</dbReference>
<dbReference type="SMART" id="SM00324">
    <property type="entry name" value="RhoGAP"/>
    <property type="match status" value="1"/>
</dbReference>
<feature type="compositionally biased region" description="Polar residues" evidence="5">
    <location>
        <begin position="456"/>
        <end position="472"/>
    </location>
</feature>
<keyword evidence="2" id="KW-0343">GTPase activation</keyword>
<evidence type="ECO:0000259" key="6">
    <source>
        <dbReference type="PROSITE" id="PS50003"/>
    </source>
</evidence>
<reference evidence="9" key="1">
    <citation type="submission" date="2025-08" db="UniProtKB">
        <authorList>
            <consortium name="RefSeq"/>
        </authorList>
    </citation>
    <scope>IDENTIFICATION</scope>
    <source>
        <tissue evidence="9">Whole organism</tissue>
    </source>
</reference>
<feature type="compositionally biased region" description="Low complexity" evidence="5">
    <location>
        <begin position="331"/>
        <end position="349"/>
    </location>
</feature>
<dbReference type="RefSeq" id="XP_026292203.1">
    <property type="nucleotide sequence ID" value="XM_026436418.2"/>
</dbReference>
<evidence type="ECO:0000259" key="7">
    <source>
        <dbReference type="PROSITE" id="PS50238"/>
    </source>
</evidence>
<feature type="region of interest" description="Disordered" evidence="5">
    <location>
        <begin position="440"/>
        <end position="479"/>
    </location>
</feature>
<dbReference type="GO" id="GO:0007165">
    <property type="term" value="P:signal transduction"/>
    <property type="evidence" value="ECO:0007669"/>
    <property type="project" value="InterPro"/>
</dbReference>
<evidence type="ECO:0000256" key="4">
    <source>
        <dbReference type="ARBA" id="ARBA00022737"/>
    </source>
</evidence>
<dbReference type="PANTHER" id="PTHR45899:SF2">
    <property type="entry name" value="RHO GTPASE ACTIVATING PROTEIN AT 15B, ISOFORM C"/>
    <property type="match status" value="1"/>
</dbReference>
<dbReference type="InterPro" id="IPR029071">
    <property type="entry name" value="Ubiquitin-like_domsf"/>
</dbReference>
<evidence type="ECO:0000256" key="1">
    <source>
        <dbReference type="ARBA" id="ARBA00004496"/>
    </source>
</evidence>
<dbReference type="PROSITE" id="PS50003">
    <property type="entry name" value="PH_DOMAIN"/>
    <property type="match status" value="1"/>
</dbReference>
<dbReference type="CDD" id="cd04385">
    <property type="entry name" value="RhoGAP_ARAP"/>
    <property type="match status" value="1"/>
</dbReference>
<feature type="domain" description="Rho-GAP" evidence="7">
    <location>
        <begin position="779"/>
        <end position="965"/>
    </location>
</feature>
<proteinExistence type="predicted"/>
<evidence type="ECO:0000256" key="3">
    <source>
        <dbReference type="ARBA" id="ARBA00022490"/>
    </source>
</evidence>
<keyword evidence="8" id="KW-1185">Reference proteome</keyword>
<accession>A0A6J1TFZ0</accession>
<dbReference type="InterPro" id="IPR001849">
    <property type="entry name" value="PH_domain"/>
</dbReference>
<dbReference type="PROSITE" id="PS50238">
    <property type="entry name" value="RHOGAP"/>
    <property type="match status" value="1"/>
</dbReference>
<dbReference type="Pfam" id="PF00620">
    <property type="entry name" value="RhoGAP"/>
    <property type="match status" value="1"/>
</dbReference>
<dbReference type="CDD" id="cd00821">
    <property type="entry name" value="PH"/>
    <property type="match status" value="1"/>
</dbReference>
<feature type="compositionally biased region" description="Polar residues" evidence="5">
    <location>
        <begin position="229"/>
        <end position="248"/>
    </location>
</feature>
<feature type="domain" description="PH" evidence="6">
    <location>
        <begin position="568"/>
        <end position="673"/>
    </location>
</feature>
<dbReference type="PANTHER" id="PTHR45899">
    <property type="entry name" value="RHO GTPASE ACTIVATING PROTEIN AT 15B, ISOFORM C"/>
    <property type="match status" value="1"/>
</dbReference>
<dbReference type="GO" id="GO:0048699">
    <property type="term" value="P:generation of neurons"/>
    <property type="evidence" value="ECO:0007669"/>
    <property type="project" value="UniProtKB-ARBA"/>
</dbReference>
<comment type="subcellular location">
    <subcellularLocation>
        <location evidence="1">Cytoplasm</location>
    </subcellularLocation>
</comment>